<proteinExistence type="predicted"/>
<protein>
    <submittedName>
        <fullName evidence="1">Uncharacterized protein</fullName>
    </submittedName>
</protein>
<reference evidence="1 2" key="1">
    <citation type="submission" date="2014-11" db="EMBL/GenBank/DDBJ databases">
        <authorList>
            <person name="Wibberg Daniel"/>
        </authorList>
    </citation>
    <scope>NUCLEOTIDE SEQUENCE [LARGE SCALE GENOMIC DNA]</scope>
    <source>
        <strain evidence="1">Rhizoctonia solani AG1-IB 7/3/14</strain>
    </source>
</reference>
<evidence type="ECO:0000313" key="1">
    <source>
        <dbReference type="EMBL" id="CEL59319.1"/>
    </source>
</evidence>
<name>A0A0B7FQW9_THACB</name>
<dbReference type="AlphaFoldDB" id="A0A0B7FQW9"/>
<keyword evidence="2" id="KW-1185">Reference proteome</keyword>
<dbReference type="EMBL" id="LN679103">
    <property type="protein sequence ID" value="CEL59319.1"/>
    <property type="molecule type" value="Genomic_DNA"/>
</dbReference>
<accession>A0A0B7FQW9</accession>
<organism evidence="1 2">
    <name type="scientific">Thanatephorus cucumeris (strain AG1-IB / isolate 7/3/14)</name>
    <name type="common">Lettuce bottom rot fungus</name>
    <name type="synonym">Rhizoctonia solani</name>
    <dbReference type="NCBI Taxonomy" id="1108050"/>
    <lineage>
        <taxon>Eukaryota</taxon>
        <taxon>Fungi</taxon>
        <taxon>Dikarya</taxon>
        <taxon>Basidiomycota</taxon>
        <taxon>Agaricomycotina</taxon>
        <taxon>Agaricomycetes</taxon>
        <taxon>Cantharellales</taxon>
        <taxon>Ceratobasidiaceae</taxon>
        <taxon>Rhizoctonia</taxon>
        <taxon>Rhizoctonia solani AG-1</taxon>
    </lineage>
</organism>
<dbReference type="Proteomes" id="UP000059188">
    <property type="component" value="Unassembled WGS sequence"/>
</dbReference>
<gene>
    <name evidence="1" type="ORF">RSOLAG1IB_03252</name>
</gene>
<sequence length="69" mass="7540">MSPLDAIPFYGLGMAYHARGVYLSSRFQQPPSFPPYTLIIIIHTVLSGSLPLQALDLDGLSLGWPGQRP</sequence>
<evidence type="ECO:0000313" key="2">
    <source>
        <dbReference type="Proteomes" id="UP000059188"/>
    </source>
</evidence>